<evidence type="ECO:0000313" key="4">
    <source>
        <dbReference type="Proteomes" id="UP000180166"/>
    </source>
</evidence>
<dbReference type="OrthoDB" id="4571716at2"/>
<dbReference type="Proteomes" id="UP000180166">
    <property type="component" value="Chromosome"/>
</dbReference>
<dbReference type="KEGG" id="nsr:NS506_03028"/>
<dbReference type="RefSeq" id="WP_143161399.1">
    <property type="nucleotide sequence ID" value="NZ_AP017900.1"/>
</dbReference>
<dbReference type="Proteomes" id="UP000037179">
    <property type="component" value="Unassembled WGS sequence"/>
</dbReference>
<proteinExistence type="predicted"/>
<sequence>MDPNTALTRIRALIEEHDDLAAEEDYDQNIAVRILFDLTEEFEDLDRWLRRGGFPPEDWAQRSQEVST</sequence>
<organism evidence="2 3">
    <name type="scientific">Nocardia seriolae</name>
    <dbReference type="NCBI Taxonomy" id="37332"/>
    <lineage>
        <taxon>Bacteria</taxon>
        <taxon>Bacillati</taxon>
        <taxon>Actinomycetota</taxon>
        <taxon>Actinomycetes</taxon>
        <taxon>Mycobacteriales</taxon>
        <taxon>Nocardiaceae</taxon>
        <taxon>Nocardia</taxon>
    </lineage>
</organism>
<dbReference type="AlphaFoldDB" id="A0A0B8NH10"/>
<protein>
    <submittedName>
        <fullName evidence="2">Uncharacterized protein</fullName>
    </submittedName>
</protein>
<dbReference type="GeneID" id="93369313"/>
<gene>
    <name evidence="1" type="ORF">NS506_03028</name>
    <name evidence="2" type="ORF">NSK11_contig00194-0005</name>
</gene>
<reference evidence="1 4" key="3">
    <citation type="submission" date="2016-10" db="EMBL/GenBank/DDBJ databases">
        <title>Genome sequence of Nocardia seriolae strain EM150506, isolated from Anguila japonica.</title>
        <authorList>
            <person name="Han H.-J."/>
        </authorList>
    </citation>
    <scope>NUCLEOTIDE SEQUENCE [LARGE SCALE GENOMIC DNA]</scope>
    <source>
        <strain evidence="1 4">EM150506</strain>
    </source>
</reference>
<name>A0A0B8NH10_9NOCA</name>
<accession>A0A0B8NH10</accession>
<evidence type="ECO:0000313" key="1">
    <source>
        <dbReference type="EMBL" id="APA97085.1"/>
    </source>
</evidence>
<dbReference type="EMBL" id="BBYQ01000194">
    <property type="protein sequence ID" value="GAP32944.1"/>
    <property type="molecule type" value="Genomic_DNA"/>
</dbReference>
<keyword evidence="3" id="KW-1185">Reference proteome</keyword>
<evidence type="ECO:0000313" key="3">
    <source>
        <dbReference type="Proteomes" id="UP000037179"/>
    </source>
</evidence>
<dbReference type="EMBL" id="CP017839">
    <property type="protein sequence ID" value="APA97085.1"/>
    <property type="molecule type" value="Genomic_DNA"/>
</dbReference>
<evidence type="ECO:0000313" key="2">
    <source>
        <dbReference type="EMBL" id="GAP32944.1"/>
    </source>
</evidence>
<reference evidence="2 3" key="2">
    <citation type="journal article" date="2016" name="Genome Announc.">
        <title>Draft Genome Sequence of Erythromycin- and Oxytetracycline-Sensitive Nocardia seriolae Strain U-1 (NBRC 110359).</title>
        <authorList>
            <person name="Imajoh M."/>
            <person name="Sukeda M."/>
            <person name="Shimizu M."/>
            <person name="Yamane J."/>
            <person name="Ohnishi K."/>
            <person name="Oshima S."/>
        </authorList>
    </citation>
    <scope>NUCLEOTIDE SEQUENCE [LARGE SCALE GENOMIC DNA]</scope>
    <source>
        <strain evidence="2 3">U-1</strain>
    </source>
</reference>
<reference evidence="3" key="1">
    <citation type="submission" date="2015-07" db="EMBL/GenBank/DDBJ databases">
        <title>Nocardia seriolae U-1 whole genome shotgun sequence.</title>
        <authorList>
            <person name="Imajoh M."/>
            <person name="Fukumoto Y."/>
            <person name="Sukeda M."/>
            <person name="Yamane J."/>
            <person name="Yamasaki K."/>
            <person name="Shimizu M."/>
            <person name="Ohnishi K."/>
            <person name="Oshima S."/>
        </authorList>
    </citation>
    <scope>NUCLEOTIDE SEQUENCE [LARGE SCALE GENOMIC DNA]</scope>
    <source>
        <strain evidence="3">U-1</strain>
    </source>
</reference>